<gene>
    <name evidence="2" type="ORF">F2Q69_00020958</name>
</gene>
<feature type="region of interest" description="Disordered" evidence="1">
    <location>
        <begin position="33"/>
        <end position="53"/>
    </location>
</feature>
<name>A0A8S9QCH4_BRACR</name>
<accession>A0A8S9QCH4</accession>
<protein>
    <submittedName>
        <fullName evidence="2">Uncharacterized protein</fullName>
    </submittedName>
</protein>
<proteinExistence type="predicted"/>
<evidence type="ECO:0000313" key="3">
    <source>
        <dbReference type="Proteomes" id="UP000712600"/>
    </source>
</evidence>
<evidence type="ECO:0000256" key="1">
    <source>
        <dbReference type="SAM" id="MobiDB-lite"/>
    </source>
</evidence>
<dbReference type="AlphaFoldDB" id="A0A8S9QCH4"/>
<feature type="compositionally biased region" description="Basic and acidic residues" evidence="1">
    <location>
        <begin position="44"/>
        <end position="53"/>
    </location>
</feature>
<dbReference type="EMBL" id="QGKX02001290">
    <property type="protein sequence ID" value="KAF3540319.1"/>
    <property type="molecule type" value="Genomic_DNA"/>
</dbReference>
<reference evidence="2" key="1">
    <citation type="submission" date="2019-12" db="EMBL/GenBank/DDBJ databases">
        <title>Genome sequencing and annotation of Brassica cretica.</title>
        <authorList>
            <person name="Studholme D.J."/>
            <person name="Sarris P."/>
        </authorList>
    </citation>
    <scope>NUCLEOTIDE SEQUENCE</scope>
    <source>
        <strain evidence="2">PFS-109/04</strain>
        <tissue evidence="2">Leaf</tissue>
    </source>
</reference>
<sequence length="53" mass="5618">MSEYSSELVGLSWTDSEKASGLVIRDKRMAGSVTGSVTEQLSGRPDKSVKTVG</sequence>
<comment type="caution">
    <text evidence="2">The sequence shown here is derived from an EMBL/GenBank/DDBJ whole genome shotgun (WGS) entry which is preliminary data.</text>
</comment>
<dbReference type="Proteomes" id="UP000712600">
    <property type="component" value="Unassembled WGS sequence"/>
</dbReference>
<evidence type="ECO:0000313" key="2">
    <source>
        <dbReference type="EMBL" id="KAF3540319.1"/>
    </source>
</evidence>
<organism evidence="2 3">
    <name type="scientific">Brassica cretica</name>
    <name type="common">Mustard</name>
    <dbReference type="NCBI Taxonomy" id="69181"/>
    <lineage>
        <taxon>Eukaryota</taxon>
        <taxon>Viridiplantae</taxon>
        <taxon>Streptophyta</taxon>
        <taxon>Embryophyta</taxon>
        <taxon>Tracheophyta</taxon>
        <taxon>Spermatophyta</taxon>
        <taxon>Magnoliopsida</taxon>
        <taxon>eudicotyledons</taxon>
        <taxon>Gunneridae</taxon>
        <taxon>Pentapetalae</taxon>
        <taxon>rosids</taxon>
        <taxon>malvids</taxon>
        <taxon>Brassicales</taxon>
        <taxon>Brassicaceae</taxon>
        <taxon>Brassiceae</taxon>
        <taxon>Brassica</taxon>
    </lineage>
</organism>